<organism evidence="2 3">
    <name type="scientific">Ameca splendens</name>
    <dbReference type="NCBI Taxonomy" id="208324"/>
    <lineage>
        <taxon>Eukaryota</taxon>
        <taxon>Metazoa</taxon>
        <taxon>Chordata</taxon>
        <taxon>Craniata</taxon>
        <taxon>Vertebrata</taxon>
        <taxon>Euteleostomi</taxon>
        <taxon>Actinopterygii</taxon>
        <taxon>Neopterygii</taxon>
        <taxon>Teleostei</taxon>
        <taxon>Neoteleostei</taxon>
        <taxon>Acanthomorphata</taxon>
        <taxon>Ovalentaria</taxon>
        <taxon>Atherinomorphae</taxon>
        <taxon>Cyprinodontiformes</taxon>
        <taxon>Goodeidae</taxon>
        <taxon>Ameca</taxon>
    </lineage>
</organism>
<accession>A0ABV0Y643</accession>
<proteinExistence type="predicted"/>
<feature type="region of interest" description="Disordered" evidence="1">
    <location>
        <begin position="1"/>
        <end position="32"/>
    </location>
</feature>
<protein>
    <submittedName>
        <fullName evidence="2">Uncharacterized protein</fullName>
    </submittedName>
</protein>
<dbReference type="Proteomes" id="UP001469553">
    <property type="component" value="Unassembled WGS sequence"/>
</dbReference>
<gene>
    <name evidence="2" type="ORF">AMECASPLE_029557</name>
</gene>
<name>A0ABV0Y643_9TELE</name>
<comment type="caution">
    <text evidence="2">The sequence shown here is derived from an EMBL/GenBank/DDBJ whole genome shotgun (WGS) entry which is preliminary data.</text>
</comment>
<keyword evidence="3" id="KW-1185">Reference proteome</keyword>
<evidence type="ECO:0000313" key="3">
    <source>
        <dbReference type="Proteomes" id="UP001469553"/>
    </source>
</evidence>
<reference evidence="2 3" key="1">
    <citation type="submission" date="2021-06" db="EMBL/GenBank/DDBJ databases">
        <authorList>
            <person name="Palmer J.M."/>
        </authorList>
    </citation>
    <scope>NUCLEOTIDE SEQUENCE [LARGE SCALE GENOMIC DNA]</scope>
    <source>
        <strain evidence="2 3">AS_MEX2019</strain>
        <tissue evidence="2">Muscle</tissue>
    </source>
</reference>
<dbReference type="EMBL" id="JAHRIP010022207">
    <property type="protein sequence ID" value="MEQ2289097.1"/>
    <property type="molecule type" value="Genomic_DNA"/>
</dbReference>
<sequence>MVREKLQQRLASLGSPRHHNNDTRTKPVLSHHHEHEHVKYGDHYRFGLVRLRFSFLPSNTSGGFSVKQWMNMWKSTSCLLISRVKDGRSDRGPFIMQSAWEPW</sequence>
<evidence type="ECO:0000313" key="2">
    <source>
        <dbReference type="EMBL" id="MEQ2289097.1"/>
    </source>
</evidence>
<evidence type="ECO:0000256" key="1">
    <source>
        <dbReference type="SAM" id="MobiDB-lite"/>
    </source>
</evidence>
<feature type="compositionally biased region" description="Basic and acidic residues" evidence="1">
    <location>
        <begin position="19"/>
        <end position="32"/>
    </location>
</feature>